<evidence type="ECO:0000313" key="1">
    <source>
        <dbReference type="EMBL" id="JAE07737.1"/>
    </source>
</evidence>
<accession>A0A0A9F5W4</accession>
<dbReference type="EMBL" id="GBRH01190159">
    <property type="protein sequence ID" value="JAE07737.1"/>
    <property type="molecule type" value="Transcribed_RNA"/>
</dbReference>
<reference evidence="1" key="2">
    <citation type="journal article" date="2015" name="Data Brief">
        <title>Shoot transcriptome of the giant reed, Arundo donax.</title>
        <authorList>
            <person name="Barrero R.A."/>
            <person name="Guerrero F.D."/>
            <person name="Moolhuijzen P."/>
            <person name="Goolsby J.A."/>
            <person name="Tidwell J."/>
            <person name="Bellgard S.E."/>
            <person name="Bellgard M.I."/>
        </authorList>
    </citation>
    <scope>NUCLEOTIDE SEQUENCE</scope>
    <source>
        <tissue evidence="1">Shoot tissue taken approximately 20 cm above the soil surface</tissue>
    </source>
</reference>
<reference evidence="1" key="1">
    <citation type="submission" date="2014-09" db="EMBL/GenBank/DDBJ databases">
        <authorList>
            <person name="Magalhaes I.L.F."/>
            <person name="Oliveira U."/>
            <person name="Santos F.R."/>
            <person name="Vidigal T.H.D.A."/>
            <person name="Brescovit A.D."/>
            <person name="Santos A.J."/>
        </authorList>
    </citation>
    <scope>NUCLEOTIDE SEQUENCE</scope>
    <source>
        <tissue evidence="1">Shoot tissue taken approximately 20 cm above the soil surface</tissue>
    </source>
</reference>
<proteinExistence type="predicted"/>
<name>A0A0A9F5W4_ARUDO</name>
<protein>
    <submittedName>
        <fullName evidence="1">AGPLS3</fullName>
    </submittedName>
</protein>
<sequence length="11" mass="1188">MQLLIGISISL</sequence>
<organism evidence="1">
    <name type="scientific">Arundo donax</name>
    <name type="common">Giant reed</name>
    <name type="synonym">Donax arundinaceus</name>
    <dbReference type="NCBI Taxonomy" id="35708"/>
    <lineage>
        <taxon>Eukaryota</taxon>
        <taxon>Viridiplantae</taxon>
        <taxon>Streptophyta</taxon>
        <taxon>Embryophyta</taxon>
        <taxon>Tracheophyta</taxon>
        <taxon>Spermatophyta</taxon>
        <taxon>Magnoliopsida</taxon>
        <taxon>Liliopsida</taxon>
        <taxon>Poales</taxon>
        <taxon>Poaceae</taxon>
        <taxon>PACMAD clade</taxon>
        <taxon>Arundinoideae</taxon>
        <taxon>Arundineae</taxon>
        <taxon>Arundo</taxon>
    </lineage>
</organism>